<organism evidence="2 3">
    <name type="scientific">Daejeonella rubra</name>
    <dbReference type="NCBI Taxonomy" id="990371"/>
    <lineage>
        <taxon>Bacteria</taxon>
        <taxon>Pseudomonadati</taxon>
        <taxon>Bacteroidota</taxon>
        <taxon>Sphingobacteriia</taxon>
        <taxon>Sphingobacteriales</taxon>
        <taxon>Sphingobacteriaceae</taxon>
        <taxon>Daejeonella</taxon>
    </lineage>
</organism>
<dbReference type="EMBL" id="FNHH01000003">
    <property type="protein sequence ID" value="SDL85133.1"/>
    <property type="molecule type" value="Genomic_DNA"/>
</dbReference>
<proteinExistence type="predicted"/>
<evidence type="ECO:0000313" key="2">
    <source>
        <dbReference type="EMBL" id="SDL85133.1"/>
    </source>
</evidence>
<dbReference type="Proteomes" id="UP000199226">
    <property type="component" value="Unassembled WGS sequence"/>
</dbReference>
<accession>A0A1G9NFG7</accession>
<protein>
    <submittedName>
        <fullName evidence="2">Uncharacterized protein</fullName>
    </submittedName>
</protein>
<keyword evidence="3" id="KW-1185">Reference proteome</keyword>
<reference evidence="3" key="1">
    <citation type="submission" date="2016-10" db="EMBL/GenBank/DDBJ databases">
        <authorList>
            <person name="Varghese N."/>
            <person name="Submissions S."/>
        </authorList>
    </citation>
    <scope>NUCLEOTIDE SEQUENCE [LARGE SCALE GENOMIC DNA]</scope>
    <source>
        <strain evidence="3">DSM 24536</strain>
    </source>
</reference>
<feature type="compositionally biased region" description="Basic and acidic residues" evidence="1">
    <location>
        <begin position="1"/>
        <end position="21"/>
    </location>
</feature>
<evidence type="ECO:0000313" key="3">
    <source>
        <dbReference type="Proteomes" id="UP000199226"/>
    </source>
</evidence>
<dbReference type="STRING" id="990371.SAMN05421813_10311"/>
<dbReference type="AlphaFoldDB" id="A0A1G9NFG7"/>
<gene>
    <name evidence="2" type="ORF">SAMN05421813_10311</name>
</gene>
<feature type="region of interest" description="Disordered" evidence="1">
    <location>
        <begin position="1"/>
        <end position="51"/>
    </location>
</feature>
<evidence type="ECO:0000256" key="1">
    <source>
        <dbReference type="SAM" id="MobiDB-lite"/>
    </source>
</evidence>
<sequence>MDMEKKTKAALENSTRKDKNPSKSGSANEKILKKKTRSEAKIYGKAGGKGG</sequence>
<name>A0A1G9NFG7_9SPHI</name>